<dbReference type="KEGG" id="sapi:SAPIS_v1c09740"/>
<accession>V5RJS1</accession>
<dbReference type="InterPro" id="IPR050336">
    <property type="entry name" value="Chromosome_partition/occlusion"/>
</dbReference>
<dbReference type="InterPro" id="IPR041468">
    <property type="entry name" value="HTH_ParB/Spo0J"/>
</dbReference>
<dbReference type="Gene3D" id="1.10.10.2830">
    <property type="match status" value="1"/>
</dbReference>
<dbReference type="GO" id="GO:0007059">
    <property type="term" value="P:chromosome segregation"/>
    <property type="evidence" value="ECO:0007669"/>
    <property type="project" value="UniProtKB-KW"/>
</dbReference>
<keyword evidence="6" id="KW-1185">Reference proteome</keyword>
<dbReference type="FunFam" id="3.90.1530.30:FF:000001">
    <property type="entry name" value="Chromosome partitioning protein ParB"/>
    <property type="match status" value="1"/>
</dbReference>
<dbReference type="eggNOG" id="COG1475">
    <property type="taxonomic scope" value="Bacteria"/>
</dbReference>
<dbReference type="GO" id="GO:0005694">
    <property type="term" value="C:chromosome"/>
    <property type="evidence" value="ECO:0007669"/>
    <property type="project" value="TreeGrafter"/>
</dbReference>
<dbReference type="InterPro" id="IPR004437">
    <property type="entry name" value="ParB/RepB/Spo0J"/>
</dbReference>
<keyword evidence="3 5" id="KW-0238">DNA-binding</keyword>
<organism evidence="5 6">
    <name type="scientific">Spiroplasma apis B31</name>
    <dbReference type="NCBI Taxonomy" id="1276258"/>
    <lineage>
        <taxon>Bacteria</taxon>
        <taxon>Bacillati</taxon>
        <taxon>Mycoplasmatota</taxon>
        <taxon>Mollicutes</taxon>
        <taxon>Entomoplasmatales</taxon>
        <taxon>Spiroplasmataceae</taxon>
        <taxon>Spiroplasma</taxon>
    </lineage>
</organism>
<dbReference type="OrthoDB" id="9802051at2"/>
<dbReference type="PANTHER" id="PTHR33375">
    <property type="entry name" value="CHROMOSOME-PARTITIONING PROTEIN PARB-RELATED"/>
    <property type="match status" value="1"/>
</dbReference>
<dbReference type="Proteomes" id="UP000018550">
    <property type="component" value="Chromosome"/>
</dbReference>
<dbReference type="Pfam" id="PF23552">
    <property type="entry name" value="ParB_C"/>
    <property type="match status" value="1"/>
</dbReference>
<reference evidence="5 6" key="1">
    <citation type="journal article" date="2014" name="Genome Announc.">
        <title>Complete Genome Sequence of Spiroplasma apis B31T (ATCC 33834), a Bacterium Associated with May Disease of Honeybees (Apis mellifera).</title>
        <authorList>
            <person name="Ku C."/>
            <person name="Lo W.S."/>
            <person name="Chen L.L."/>
            <person name="Kuo C.H."/>
        </authorList>
    </citation>
    <scope>NUCLEOTIDE SEQUENCE [LARGE SCALE GENOMIC DNA]</scope>
    <source>
        <strain evidence="5">B31</strain>
    </source>
</reference>
<dbReference type="STRING" id="1276258.SAPIS_v1c09740"/>
<dbReference type="EMBL" id="CP006682">
    <property type="protein sequence ID" value="AHB36819.1"/>
    <property type="molecule type" value="Genomic_DNA"/>
</dbReference>
<evidence type="ECO:0000256" key="3">
    <source>
        <dbReference type="ARBA" id="ARBA00023125"/>
    </source>
</evidence>
<dbReference type="SUPFAM" id="SSF110849">
    <property type="entry name" value="ParB/Sulfiredoxin"/>
    <property type="match status" value="1"/>
</dbReference>
<comment type="similarity">
    <text evidence="1">Belongs to the ParB family.</text>
</comment>
<dbReference type="GO" id="GO:0003677">
    <property type="term" value="F:DNA binding"/>
    <property type="evidence" value="ECO:0007669"/>
    <property type="project" value="UniProtKB-KW"/>
</dbReference>
<evidence type="ECO:0000259" key="4">
    <source>
        <dbReference type="SMART" id="SM00470"/>
    </source>
</evidence>
<proteinExistence type="inferred from homology"/>
<dbReference type="FunFam" id="1.10.10.2830:FF:000001">
    <property type="entry name" value="Chromosome partitioning protein ParB"/>
    <property type="match status" value="1"/>
</dbReference>
<gene>
    <name evidence="5" type="primary">parB</name>
    <name evidence="5" type="ORF">SAPIS_v1c09740</name>
</gene>
<evidence type="ECO:0000313" key="6">
    <source>
        <dbReference type="Proteomes" id="UP000018550"/>
    </source>
</evidence>
<dbReference type="Gene3D" id="3.90.1530.30">
    <property type="match status" value="1"/>
</dbReference>
<protein>
    <submittedName>
        <fullName evidence="5">Site-specific DNA-binding protein</fullName>
    </submittedName>
</protein>
<dbReference type="RefSeq" id="WP_023790275.1">
    <property type="nucleotide sequence ID" value="NC_022998.1"/>
</dbReference>
<dbReference type="InterPro" id="IPR057240">
    <property type="entry name" value="ParB_dimer_C"/>
</dbReference>
<evidence type="ECO:0000313" key="5">
    <source>
        <dbReference type="EMBL" id="AHB36819.1"/>
    </source>
</evidence>
<dbReference type="InterPro" id="IPR036086">
    <property type="entry name" value="ParB/Sulfiredoxin_sf"/>
</dbReference>
<evidence type="ECO:0000256" key="2">
    <source>
        <dbReference type="ARBA" id="ARBA00022829"/>
    </source>
</evidence>
<sequence>MAASKKKYNFKGLDDIFGESVSDIVGVIENDKTIAKSASVNIDINLLKPNPFQPRKVFNEEELTELSESIKIHGLIQPLIINNNNELVAGERRLRASKLAGLKEVPVVILNLSELQMEEFAIVENIQRVDLLDIEEAVAYKKLSKNWKLKQEEIATRVGKSRSHVANIMRLLNLPDNVQKAMMEKKISMGQAKPLLSILNNKVLFDEVFERILTDDLTAREVESLIRKKTKTENTTLESKSQSKESSIIHVENKIMRKLGTRVSIDSGKLVIRYGDTDDLNRILELLGLNDDN</sequence>
<dbReference type="SMART" id="SM00470">
    <property type="entry name" value="ParB"/>
    <property type="match status" value="1"/>
</dbReference>
<feature type="domain" description="ParB-like N-terminal" evidence="4">
    <location>
        <begin position="40"/>
        <end position="126"/>
    </location>
</feature>
<dbReference type="HOGENOM" id="CLU_023853_0_0_14"/>
<dbReference type="Pfam" id="PF02195">
    <property type="entry name" value="ParB_N"/>
    <property type="match status" value="1"/>
</dbReference>
<dbReference type="AlphaFoldDB" id="V5RJS1"/>
<dbReference type="PATRIC" id="fig|1276258.3.peg.997"/>
<name>V5RJS1_SPIAP</name>
<dbReference type="InterPro" id="IPR003115">
    <property type="entry name" value="ParB_N"/>
</dbReference>
<dbReference type="NCBIfam" id="TIGR00180">
    <property type="entry name" value="parB_part"/>
    <property type="match status" value="1"/>
</dbReference>
<evidence type="ECO:0000256" key="1">
    <source>
        <dbReference type="ARBA" id="ARBA00006295"/>
    </source>
</evidence>
<dbReference type="PANTHER" id="PTHR33375:SF1">
    <property type="entry name" value="CHROMOSOME-PARTITIONING PROTEIN PARB-RELATED"/>
    <property type="match status" value="1"/>
</dbReference>
<dbReference type="Pfam" id="PF17762">
    <property type="entry name" value="HTH_ParB"/>
    <property type="match status" value="1"/>
</dbReference>
<keyword evidence="2" id="KW-0159">Chromosome partition</keyword>